<evidence type="ECO:0000313" key="3">
    <source>
        <dbReference type="Proteomes" id="UP000219467"/>
    </source>
</evidence>
<dbReference type="SUPFAM" id="SSF54593">
    <property type="entry name" value="Glyoxalase/Bleomycin resistance protein/Dihydroxybiphenyl dioxygenase"/>
    <property type="match status" value="1"/>
</dbReference>
<organism evidence="2 3">
    <name type="scientific">Cereibacter ovatus</name>
    <dbReference type="NCBI Taxonomy" id="439529"/>
    <lineage>
        <taxon>Bacteria</taxon>
        <taxon>Pseudomonadati</taxon>
        <taxon>Pseudomonadota</taxon>
        <taxon>Alphaproteobacteria</taxon>
        <taxon>Rhodobacterales</taxon>
        <taxon>Paracoccaceae</taxon>
        <taxon>Cereibacter</taxon>
    </lineage>
</organism>
<evidence type="ECO:0000256" key="1">
    <source>
        <dbReference type="SAM" id="MobiDB-lite"/>
    </source>
</evidence>
<dbReference type="RefSeq" id="WP_235840967.1">
    <property type="nucleotide sequence ID" value="NZ_OAOQ01000007.1"/>
</dbReference>
<protein>
    <submittedName>
        <fullName evidence="2">Uncharacterized protein</fullName>
    </submittedName>
</protein>
<dbReference type="InterPro" id="IPR029068">
    <property type="entry name" value="Glyas_Bleomycin-R_OHBP_Dase"/>
</dbReference>
<reference evidence="3" key="1">
    <citation type="submission" date="2017-08" db="EMBL/GenBank/DDBJ databases">
        <authorList>
            <person name="Varghese N."/>
            <person name="Submissions S."/>
        </authorList>
    </citation>
    <scope>NUCLEOTIDE SEQUENCE [LARGE SCALE GENOMIC DNA]</scope>
    <source>
        <strain evidence="3">JA234</strain>
    </source>
</reference>
<dbReference type="Gene3D" id="3.10.180.10">
    <property type="entry name" value="2,3-Dihydroxybiphenyl 1,2-Dioxygenase, domain 1"/>
    <property type="match status" value="1"/>
</dbReference>
<gene>
    <name evidence="2" type="ORF">SAMN05878503_10792</name>
</gene>
<keyword evidence="3" id="KW-1185">Reference proteome</keyword>
<dbReference type="PANTHER" id="PTHR35006">
    <property type="entry name" value="GLYOXALASE FAMILY PROTEIN (AFU_ORTHOLOGUE AFUA_5G14830)"/>
    <property type="match status" value="1"/>
</dbReference>
<dbReference type="PANTHER" id="PTHR35006:SF2">
    <property type="entry name" value="GLYOXALASE FAMILY PROTEIN (AFU_ORTHOLOGUE AFUA_5G14830)"/>
    <property type="match status" value="1"/>
</dbReference>
<sequence>MPRWGGWGASGQSARDRVCWAGDGVGALSIDEIRPGSGTCHQPEARLAFVARSRAAVDAFHAASLRAGGRSDRDPGVWPGDHPNHSAALVLDPDGNRIEAACQAPW</sequence>
<proteinExistence type="predicted"/>
<feature type="region of interest" description="Disordered" evidence="1">
    <location>
        <begin position="68"/>
        <end position="90"/>
    </location>
</feature>
<evidence type="ECO:0000313" key="2">
    <source>
        <dbReference type="EMBL" id="SNX70978.1"/>
    </source>
</evidence>
<dbReference type="AlphaFoldDB" id="A0A285CVB2"/>
<dbReference type="Proteomes" id="UP000219467">
    <property type="component" value="Unassembled WGS sequence"/>
</dbReference>
<name>A0A285CVB2_9RHOB</name>
<accession>A0A285CVB2</accession>
<dbReference type="EMBL" id="OAOQ01000007">
    <property type="protein sequence ID" value="SNX70978.1"/>
    <property type="molecule type" value="Genomic_DNA"/>
</dbReference>